<dbReference type="EMBL" id="CM007381">
    <property type="protein sequence ID" value="ONK81205.1"/>
    <property type="molecule type" value="Genomic_DNA"/>
</dbReference>
<evidence type="ECO:0000256" key="1">
    <source>
        <dbReference type="ARBA" id="ARBA00023186"/>
    </source>
</evidence>
<accession>A0A5P1FSA4</accession>
<feature type="compositionally biased region" description="Basic and acidic residues" evidence="2">
    <location>
        <begin position="143"/>
        <end position="153"/>
    </location>
</feature>
<organism evidence="4 5">
    <name type="scientific">Asparagus officinalis</name>
    <name type="common">Garden asparagus</name>
    <dbReference type="NCBI Taxonomy" id="4686"/>
    <lineage>
        <taxon>Eukaryota</taxon>
        <taxon>Viridiplantae</taxon>
        <taxon>Streptophyta</taxon>
        <taxon>Embryophyta</taxon>
        <taxon>Tracheophyta</taxon>
        <taxon>Spermatophyta</taxon>
        <taxon>Magnoliopsida</taxon>
        <taxon>Liliopsida</taxon>
        <taxon>Asparagales</taxon>
        <taxon>Asparagaceae</taxon>
        <taxon>Asparagoideae</taxon>
        <taxon>Asparagus</taxon>
    </lineage>
</organism>
<dbReference type="PANTHER" id="PTHR33322:SF16">
    <property type="entry name" value="BAG FAMILY MOLECULAR CHAPERONE REGULATOR 6"/>
    <property type="match status" value="1"/>
</dbReference>
<feature type="compositionally biased region" description="Basic and acidic residues" evidence="2">
    <location>
        <begin position="945"/>
        <end position="964"/>
    </location>
</feature>
<feature type="compositionally biased region" description="Polar residues" evidence="2">
    <location>
        <begin position="909"/>
        <end position="922"/>
    </location>
</feature>
<proteinExistence type="predicted"/>
<reference evidence="5" key="1">
    <citation type="journal article" date="2017" name="Nat. Commun.">
        <title>The asparagus genome sheds light on the origin and evolution of a young Y chromosome.</title>
        <authorList>
            <person name="Harkess A."/>
            <person name="Zhou J."/>
            <person name="Xu C."/>
            <person name="Bowers J.E."/>
            <person name="Van der Hulst R."/>
            <person name="Ayyampalayam S."/>
            <person name="Mercati F."/>
            <person name="Riccardi P."/>
            <person name="McKain M.R."/>
            <person name="Kakrana A."/>
            <person name="Tang H."/>
            <person name="Ray J."/>
            <person name="Groenendijk J."/>
            <person name="Arikit S."/>
            <person name="Mathioni S.M."/>
            <person name="Nakano M."/>
            <person name="Shan H."/>
            <person name="Telgmann-Rauber A."/>
            <person name="Kanno A."/>
            <person name="Yue Z."/>
            <person name="Chen H."/>
            <person name="Li W."/>
            <person name="Chen Y."/>
            <person name="Xu X."/>
            <person name="Zhang Y."/>
            <person name="Luo S."/>
            <person name="Chen H."/>
            <person name="Gao J."/>
            <person name="Mao Z."/>
            <person name="Pires J.C."/>
            <person name="Luo M."/>
            <person name="Kudrna D."/>
            <person name="Wing R.A."/>
            <person name="Meyers B.C."/>
            <person name="Yi K."/>
            <person name="Kong H."/>
            <person name="Lavrijsen P."/>
            <person name="Sunseri F."/>
            <person name="Falavigna A."/>
            <person name="Ye Y."/>
            <person name="Leebens-Mack J.H."/>
            <person name="Chen G."/>
        </authorList>
    </citation>
    <scope>NUCLEOTIDE SEQUENCE [LARGE SCALE GENOMIC DNA]</scope>
    <source>
        <strain evidence="5">cv. DH0086</strain>
    </source>
</reference>
<dbReference type="AlphaFoldDB" id="A0A5P1FSA4"/>
<dbReference type="InterPro" id="IPR040400">
    <property type="entry name" value="BAG5/6/7/8"/>
</dbReference>
<sequence length="1225" mass="136453">MFPSYQYTGPYFQNFPYQKEPNSYPCQYCSGWGSVRPSAFVPSPSHEFNQPNLRDHSGCCGHGFPPGYYGLSPQFCPNVQPPSHPHYYGPYLPYPSSYPAYFVPHPHNAVNWTQHDYDNTHSHCCRCPNSSCYRKGDTAPKIEEAVPEKELDRGSSGSDRPPNYSSPVVWVPVSSIKDREAGKDTQLQPGYLNGSVPLGIDGSKVSSQEEERKNENKWPQQSFPVIWMPGYDKPQEAVTNLKEITPGSVKEPEKLKIIPLKLLGNDDYEKNSRALEESKNEVQKEIPGEKESKTKTIPVKSMEERSQKKTSLPEVQEKKVDKEKATSFEKKTKEIEMHKKLEEERPSPVKSTKLRPVCLRVDPLPKKRMTNGASRSPSPPGHKDRKHHEELCPREGTGENTSERKHIVSVKDNGSSKSVEEQKCQENIHIPVGDPSKEPFFEETARTVGSETGGDKDSEGSNSAGSKNDLKMDADNEHERSSENKEVKEDRGTKRDLSQTDAAVIIQSAYRGFEVRKWQPLEKLRKIRKICEEADSIRTQVQTTGVSPEELGAKQKTFFGETLMNLLLQLDTIQGLHPSVRDIRKSVARELVLLQEKLDSLGCVEEKKPSSDEEETRSTAGGAAFASSDSLARSESLQDNISSIGSVVTPVELDVNSVDFSCDGGASLVASLSSLDETAEDNCVGKQRTLEYVQPAEENCIEKQPTAECVQPAETNCTEKQSTLEYVQPEEENWEYVQPEEENCTEKRPTLECVQPAGENRTENQPMLEYVQPALESVQPAEENCTDKQPMVEHVQPPLECVQPEEENCREKQPMLEYVQPAEENCTEEQPMLEYVQPAEENCTEKQPIGEYLQPMLECVQPAEENCTEKRPMLECVQPAGENCTEKQPVLEDVDCDRSNKSKHDVDSPTITSEPAQDTSIYLSVETDQACWHKTPSESASSGSKESDPKQKKLEKMARGKDDPIELAEFGEAPLLVTESDSKKDETIDTAEDNNLLSSGGSSPDRDVMKCLQPHQDVEVKRQEHEPVGLGAGAGDDSNGHSDATAVVKNVDDGICNSCILCTEEAMEIGNVEATQPGNLEAWATGTSEVTESNDENGLRVFADKIDGPPTSQLLPADKYVEDGIADFNESLSASSKDGEDHNGTDKSTLYANKYGNKEDRKLVSENEKLKDIVEKLLAAGKQHSDVISNLTGRVKDLERKLVQQKKKKKRRANVKPNRRVKALL</sequence>
<dbReference type="OrthoDB" id="787121at2759"/>
<feature type="region of interest" description="Disordered" evidence="2">
    <location>
        <begin position="143"/>
        <end position="168"/>
    </location>
</feature>
<dbReference type="SMART" id="SM00264">
    <property type="entry name" value="BAG"/>
    <property type="match status" value="1"/>
</dbReference>
<feature type="compositionally biased region" description="Basic and acidic residues" evidence="2">
    <location>
        <begin position="896"/>
        <end position="907"/>
    </location>
</feature>
<feature type="region of interest" description="Disordered" evidence="2">
    <location>
        <begin position="1132"/>
        <end position="1153"/>
    </location>
</feature>
<feature type="compositionally biased region" description="Polar residues" evidence="2">
    <location>
        <begin position="993"/>
        <end position="1002"/>
    </location>
</feature>
<keyword evidence="5" id="KW-1185">Reference proteome</keyword>
<dbReference type="InterPro" id="IPR003103">
    <property type="entry name" value="BAG_domain"/>
</dbReference>
<feature type="compositionally biased region" description="Basic residues" evidence="2">
    <location>
        <begin position="1203"/>
        <end position="1225"/>
    </location>
</feature>
<protein>
    <recommendedName>
        <fullName evidence="3">BAG domain-containing protein</fullName>
    </recommendedName>
</protein>
<dbReference type="FunFam" id="1.20.58.120:FF:000010">
    <property type="entry name" value="BAG family molecular chaperone regulator 6"/>
    <property type="match status" value="1"/>
</dbReference>
<feature type="region of interest" description="Disordered" evidence="2">
    <location>
        <begin position="272"/>
        <end position="497"/>
    </location>
</feature>
<feature type="region of interest" description="Disordered" evidence="2">
    <location>
        <begin position="180"/>
        <end position="220"/>
    </location>
</feature>
<evidence type="ECO:0000259" key="3">
    <source>
        <dbReference type="PROSITE" id="PS51035"/>
    </source>
</evidence>
<evidence type="ECO:0000313" key="4">
    <source>
        <dbReference type="EMBL" id="ONK81205.1"/>
    </source>
</evidence>
<dbReference type="Gramene" id="ONK81205">
    <property type="protein sequence ID" value="ONK81205"/>
    <property type="gene ID" value="A4U43_C01F26440"/>
</dbReference>
<dbReference type="GO" id="GO:0051087">
    <property type="term" value="F:protein-folding chaperone binding"/>
    <property type="evidence" value="ECO:0007669"/>
    <property type="project" value="InterPro"/>
</dbReference>
<dbReference type="PANTHER" id="PTHR33322">
    <property type="entry name" value="BAG DOMAIN CONTAINING PROTEIN, EXPRESSED"/>
    <property type="match status" value="1"/>
</dbReference>
<feature type="compositionally biased region" description="Basic and acidic residues" evidence="2">
    <location>
        <begin position="468"/>
        <end position="497"/>
    </location>
</feature>
<dbReference type="InterPro" id="IPR036533">
    <property type="entry name" value="BAG_dom_sf"/>
</dbReference>
<feature type="compositionally biased region" description="Basic and acidic residues" evidence="2">
    <location>
        <begin position="272"/>
        <end position="294"/>
    </location>
</feature>
<feature type="region of interest" description="Disordered" evidence="2">
    <location>
        <begin position="604"/>
        <end position="629"/>
    </location>
</feature>
<feature type="compositionally biased region" description="Basic and acidic residues" evidence="2">
    <location>
        <begin position="387"/>
        <end position="406"/>
    </location>
</feature>
<dbReference type="GO" id="GO:0006457">
    <property type="term" value="P:protein folding"/>
    <property type="evidence" value="ECO:0007669"/>
    <property type="project" value="TreeGrafter"/>
</dbReference>
<dbReference type="SUPFAM" id="SSF63491">
    <property type="entry name" value="BAG domain"/>
    <property type="match status" value="1"/>
</dbReference>
<gene>
    <name evidence="4" type="ORF">A4U43_C01F26440</name>
</gene>
<feature type="domain" description="BAG" evidence="3">
    <location>
        <begin position="554"/>
        <end position="602"/>
    </location>
</feature>
<dbReference type="Gene3D" id="1.20.58.120">
    <property type="entry name" value="BAG domain"/>
    <property type="match status" value="1"/>
</dbReference>
<evidence type="ECO:0000256" key="2">
    <source>
        <dbReference type="SAM" id="MobiDB-lite"/>
    </source>
</evidence>
<feature type="compositionally biased region" description="Basic and acidic residues" evidence="2">
    <location>
        <begin position="207"/>
        <end position="216"/>
    </location>
</feature>
<feature type="region of interest" description="Disordered" evidence="2">
    <location>
        <begin position="881"/>
        <end position="1007"/>
    </location>
</feature>
<feature type="compositionally biased region" description="Basic and acidic residues" evidence="2">
    <location>
        <begin position="315"/>
        <end position="347"/>
    </location>
</feature>
<dbReference type="Pfam" id="PF02179">
    <property type="entry name" value="BAG"/>
    <property type="match status" value="1"/>
</dbReference>
<dbReference type="Proteomes" id="UP000243459">
    <property type="component" value="Chromosome 1"/>
</dbReference>
<dbReference type="GO" id="GO:0009506">
    <property type="term" value="C:plasmodesma"/>
    <property type="evidence" value="ECO:0007669"/>
    <property type="project" value="TreeGrafter"/>
</dbReference>
<dbReference type="PROSITE" id="PS50096">
    <property type="entry name" value="IQ"/>
    <property type="match status" value="1"/>
</dbReference>
<evidence type="ECO:0000313" key="5">
    <source>
        <dbReference type="Proteomes" id="UP000243459"/>
    </source>
</evidence>
<feature type="compositionally biased region" description="Basic and acidic residues" evidence="2">
    <location>
        <begin position="435"/>
        <end position="445"/>
    </location>
</feature>
<dbReference type="CDD" id="cd23767">
    <property type="entry name" value="IQCD"/>
    <property type="match status" value="1"/>
</dbReference>
<feature type="region of interest" description="Disordered" evidence="2">
    <location>
        <begin position="1202"/>
        <end position="1225"/>
    </location>
</feature>
<dbReference type="PROSITE" id="PS51035">
    <property type="entry name" value="BAG"/>
    <property type="match status" value="1"/>
</dbReference>
<keyword evidence="1" id="KW-0143">Chaperone</keyword>
<name>A0A5P1FSA4_ASPOF</name>